<name>A0A8S5V452_9CAUD</name>
<proteinExistence type="predicted"/>
<organism evidence="1">
    <name type="scientific">Siphoviridae sp. ctNHg2</name>
    <dbReference type="NCBI Taxonomy" id="2825467"/>
    <lineage>
        <taxon>Viruses</taxon>
        <taxon>Duplodnaviria</taxon>
        <taxon>Heunggongvirae</taxon>
        <taxon>Uroviricota</taxon>
        <taxon>Caudoviricetes</taxon>
    </lineage>
</organism>
<evidence type="ECO:0000313" key="1">
    <source>
        <dbReference type="EMBL" id="DAG01538.1"/>
    </source>
</evidence>
<reference evidence="1" key="1">
    <citation type="journal article" date="2021" name="Proc. Natl. Acad. Sci. U.S.A.">
        <title>A Catalog of Tens of Thousands of Viruses from Human Metagenomes Reveals Hidden Associations with Chronic Diseases.</title>
        <authorList>
            <person name="Tisza M.J."/>
            <person name="Buck C.B."/>
        </authorList>
    </citation>
    <scope>NUCLEOTIDE SEQUENCE</scope>
    <source>
        <strain evidence="1">CtNHg2</strain>
    </source>
</reference>
<dbReference type="EMBL" id="BK016194">
    <property type="protein sequence ID" value="DAG01538.1"/>
    <property type="molecule type" value="Genomic_DNA"/>
</dbReference>
<sequence>MEPYSQIRVIDRLHYSFFSEKKQIQHLGGFLLKYLRLIALKQGRIGAFNYIKV</sequence>
<protein>
    <submittedName>
        <fullName evidence="1">Uncharacterized protein</fullName>
    </submittedName>
</protein>
<accession>A0A8S5V452</accession>